<accession>A0A6C0K4R2</accession>
<dbReference type="EMBL" id="MN740790">
    <property type="protein sequence ID" value="QHU11790.1"/>
    <property type="molecule type" value="Genomic_DNA"/>
</dbReference>
<sequence>MWIPNLNLIFIHIPKNAGTSMEHALLKIGMPERYIIDGVISDAIRKNELLWTMIMYCIVHDIDNYRYFAPYIRDYHQIYTDFGEIINKSSKKPCIMTIIRHPRQRAISLYKFTHSYKFMSFSYFIEKILLTNKIPELSNTQYSMLCDYNGNLDNDIVILRHENLDSDWETFCQKNNIPFVRLGRENTSVSISIVADFAFLEPSIIERFDAHYAIDYQSFYP</sequence>
<dbReference type="Pfam" id="PF03567">
    <property type="entry name" value="Sulfotransfer_2"/>
    <property type="match status" value="1"/>
</dbReference>
<dbReference type="InterPro" id="IPR027417">
    <property type="entry name" value="P-loop_NTPase"/>
</dbReference>
<dbReference type="GO" id="GO:0016020">
    <property type="term" value="C:membrane"/>
    <property type="evidence" value="ECO:0007669"/>
    <property type="project" value="InterPro"/>
</dbReference>
<dbReference type="GO" id="GO:0008146">
    <property type="term" value="F:sulfotransferase activity"/>
    <property type="evidence" value="ECO:0007669"/>
    <property type="project" value="InterPro"/>
</dbReference>
<protein>
    <submittedName>
        <fullName evidence="1">Uncharacterized protein</fullName>
    </submittedName>
</protein>
<reference evidence="1" key="1">
    <citation type="journal article" date="2020" name="Nature">
        <title>Giant virus diversity and host interactions through global metagenomics.</title>
        <authorList>
            <person name="Schulz F."/>
            <person name="Roux S."/>
            <person name="Paez-Espino D."/>
            <person name="Jungbluth S."/>
            <person name="Walsh D.A."/>
            <person name="Denef V.J."/>
            <person name="McMahon K.D."/>
            <person name="Konstantinidis K.T."/>
            <person name="Eloe-Fadrosh E.A."/>
            <person name="Kyrpides N.C."/>
            <person name="Woyke T."/>
        </authorList>
    </citation>
    <scope>NUCLEOTIDE SEQUENCE</scope>
    <source>
        <strain evidence="1">GVMAG-S-1101169-75</strain>
    </source>
</reference>
<organism evidence="1">
    <name type="scientific">viral metagenome</name>
    <dbReference type="NCBI Taxonomy" id="1070528"/>
    <lineage>
        <taxon>unclassified sequences</taxon>
        <taxon>metagenomes</taxon>
        <taxon>organismal metagenomes</taxon>
    </lineage>
</organism>
<name>A0A6C0K4R2_9ZZZZ</name>
<dbReference type="AlphaFoldDB" id="A0A6C0K4R2"/>
<dbReference type="SUPFAM" id="SSF52540">
    <property type="entry name" value="P-loop containing nucleoside triphosphate hydrolases"/>
    <property type="match status" value="1"/>
</dbReference>
<evidence type="ECO:0000313" key="1">
    <source>
        <dbReference type="EMBL" id="QHU11790.1"/>
    </source>
</evidence>
<proteinExistence type="predicted"/>
<dbReference type="InterPro" id="IPR005331">
    <property type="entry name" value="Sulfotransferase"/>
</dbReference>
<dbReference type="Gene3D" id="3.40.50.300">
    <property type="entry name" value="P-loop containing nucleotide triphosphate hydrolases"/>
    <property type="match status" value="1"/>
</dbReference>